<dbReference type="HOGENOM" id="CLU_038813_0_1_9"/>
<evidence type="ECO:0000259" key="8">
    <source>
        <dbReference type="Pfam" id="PF02608"/>
    </source>
</evidence>
<comment type="similarity">
    <text evidence="2">Belongs to the BMP lipoprotein family.</text>
</comment>
<name>C2BFW1_9FIRM</name>
<keyword evidence="4 7" id="KW-0732">Signal</keyword>
<dbReference type="eggNOG" id="COG1744">
    <property type="taxonomic scope" value="Bacteria"/>
</dbReference>
<accession>C2BFW1</accession>
<keyword evidence="3" id="KW-1003">Cell membrane</keyword>
<proteinExistence type="inferred from homology"/>
<evidence type="ECO:0000256" key="2">
    <source>
        <dbReference type="ARBA" id="ARBA00008610"/>
    </source>
</evidence>
<evidence type="ECO:0000313" key="9">
    <source>
        <dbReference type="EMBL" id="EEI86221.1"/>
    </source>
</evidence>
<protein>
    <submittedName>
        <fullName evidence="9">Basic membrane protein</fullName>
    </submittedName>
</protein>
<dbReference type="InterPro" id="IPR028082">
    <property type="entry name" value="Peripla_BP_I"/>
</dbReference>
<keyword evidence="5" id="KW-0472">Membrane</keyword>
<organism evidence="9 10">
    <name type="scientific">Anaerococcus lactolyticus ATCC 51172</name>
    <dbReference type="NCBI Taxonomy" id="525254"/>
    <lineage>
        <taxon>Bacteria</taxon>
        <taxon>Bacillati</taxon>
        <taxon>Bacillota</taxon>
        <taxon>Tissierellia</taxon>
        <taxon>Tissierellales</taxon>
        <taxon>Peptoniphilaceae</taxon>
        <taxon>Anaerococcus</taxon>
    </lineage>
</organism>
<comment type="caution">
    <text evidence="9">The sequence shown here is derived from an EMBL/GenBank/DDBJ whole genome shotgun (WGS) entry which is preliminary data.</text>
</comment>
<dbReference type="GO" id="GO:0005886">
    <property type="term" value="C:plasma membrane"/>
    <property type="evidence" value="ECO:0007669"/>
    <property type="project" value="UniProtKB-SubCell"/>
</dbReference>
<dbReference type="Gene3D" id="3.40.50.2300">
    <property type="match status" value="2"/>
</dbReference>
<dbReference type="AlphaFoldDB" id="C2BFW1"/>
<dbReference type="PROSITE" id="PS51257">
    <property type="entry name" value="PROKAR_LIPOPROTEIN"/>
    <property type="match status" value="1"/>
</dbReference>
<feature type="domain" description="ABC transporter substrate-binding protein PnrA-like" evidence="8">
    <location>
        <begin position="41"/>
        <end position="343"/>
    </location>
</feature>
<dbReference type="RefSeq" id="WP_004829847.1">
    <property type="nucleotide sequence ID" value="NZ_GG666055.1"/>
</dbReference>
<gene>
    <name evidence="9" type="ORF">HMPREF0072_1231</name>
</gene>
<dbReference type="InterPro" id="IPR003760">
    <property type="entry name" value="PnrA-like"/>
</dbReference>
<evidence type="ECO:0000256" key="4">
    <source>
        <dbReference type="ARBA" id="ARBA00022729"/>
    </source>
</evidence>
<sequence>MKNFKKILTLVMTLVMAVAFSSCGNKIESETSSKKEGESYKVILLIPGNLGDKSFFDAANKGMEEVAQLEGVTTKVVEMSPDEKKWEPAFLDAIDEGYDLIISGNAASDIMNKLAEENPDSRFLNFDNSGTEAPSNVYSVTYATNEGSFLAGAFAAMVTSNKEMKNTNDEKLIGFLGGMDIPGINDFLVGYIQGAQYIDKDIKVATSYAGTFTDPAKGKELGIGMYNMGVDIAFNVAGQTGLGLIDAAYESNKYAIGVDSDQSKLYGETEPEKAKLVLTSVVKQIDTTILEGVKKAREGKLEFGKHELLGLSANAVALADNDIYQTVPAEIREKMSALAKDIIDGKIKVKSGFEMSTDEISKYRDSVSNN</sequence>
<dbReference type="Pfam" id="PF02608">
    <property type="entry name" value="Bmp"/>
    <property type="match status" value="1"/>
</dbReference>
<dbReference type="PANTHER" id="PTHR34296">
    <property type="entry name" value="TRANSCRIPTIONAL ACTIVATOR PROTEIN MED"/>
    <property type="match status" value="1"/>
</dbReference>
<dbReference type="InterPro" id="IPR050957">
    <property type="entry name" value="BMP_lipoprotein"/>
</dbReference>
<reference evidence="9 10" key="1">
    <citation type="submission" date="2008-10" db="EMBL/GenBank/DDBJ databases">
        <authorList>
            <person name="Qin X."/>
            <person name="Bachman B."/>
            <person name="Battles P."/>
            <person name="Bell A."/>
            <person name="Bess C."/>
            <person name="Bickham C."/>
            <person name="Chaboub L."/>
            <person name="Chen D."/>
            <person name="Coyle M."/>
            <person name="Deiros D.R."/>
            <person name="Dinh H."/>
            <person name="Forbes L."/>
            <person name="Fowler G."/>
            <person name="Francisco L."/>
            <person name="Fu Q."/>
            <person name="Gubbala S."/>
            <person name="Hale W."/>
            <person name="Han Y."/>
            <person name="Hemphill L."/>
            <person name="Highlander S.K."/>
            <person name="Hirani K."/>
            <person name="Hogues M."/>
            <person name="Jackson L."/>
            <person name="Jakkamsetti A."/>
            <person name="Javaid M."/>
            <person name="Jiang H."/>
            <person name="Korchina V."/>
            <person name="Kovar C."/>
            <person name="Lara F."/>
            <person name="Lee S."/>
            <person name="Mata R."/>
            <person name="Mathew T."/>
            <person name="Moen C."/>
            <person name="Morales K."/>
            <person name="Munidasa M."/>
            <person name="Nazareth L."/>
            <person name="Ngo R."/>
            <person name="Nguyen L."/>
            <person name="Okwuonu G."/>
            <person name="Ongeri F."/>
            <person name="Patil S."/>
            <person name="Petrosino J."/>
            <person name="Pham C."/>
            <person name="Pham P."/>
            <person name="Pu L.-L."/>
            <person name="Puazo M."/>
            <person name="Raj R."/>
            <person name="Reid J."/>
            <person name="Rouhana J."/>
            <person name="Saada N."/>
            <person name="Shang Y."/>
            <person name="Simmons D."/>
            <person name="Thornton R."/>
            <person name="Warren J."/>
            <person name="Weissenberger G."/>
            <person name="Zhang J."/>
            <person name="Zhang L."/>
            <person name="Zhou C."/>
            <person name="Zhu D."/>
            <person name="Muzny D."/>
            <person name="Worley K."/>
            <person name="Gibbs R."/>
        </authorList>
    </citation>
    <scope>NUCLEOTIDE SEQUENCE [LARGE SCALE GENOMIC DNA]</scope>
    <source>
        <strain evidence="9 10">ATCC 51172</strain>
    </source>
</reference>
<evidence type="ECO:0000256" key="1">
    <source>
        <dbReference type="ARBA" id="ARBA00004193"/>
    </source>
</evidence>
<dbReference type="STRING" id="525254.HMPREF0072_1231"/>
<evidence type="ECO:0000256" key="6">
    <source>
        <dbReference type="ARBA" id="ARBA00023288"/>
    </source>
</evidence>
<dbReference type="CDD" id="cd19964">
    <property type="entry name" value="PBP1_BMP-like"/>
    <property type="match status" value="1"/>
</dbReference>
<evidence type="ECO:0000256" key="7">
    <source>
        <dbReference type="SAM" id="SignalP"/>
    </source>
</evidence>
<dbReference type="PANTHER" id="PTHR34296:SF2">
    <property type="entry name" value="ABC TRANSPORTER GUANOSINE-BINDING PROTEIN NUPN"/>
    <property type="match status" value="1"/>
</dbReference>
<comment type="subcellular location">
    <subcellularLocation>
        <location evidence="1">Cell membrane</location>
        <topology evidence="1">Lipid-anchor</topology>
    </subcellularLocation>
</comment>
<feature type="chain" id="PRO_5038922066" evidence="7">
    <location>
        <begin position="22"/>
        <end position="370"/>
    </location>
</feature>
<dbReference type="EMBL" id="ABYO01000211">
    <property type="protein sequence ID" value="EEI86221.1"/>
    <property type="molecule type" value="Genomic_DNA"/>
</dbReference>
<dbReference type="SUPFAM" id="SSF53822">
    <property type="entry name" value="Periplasmic binding protein-like I"/>
    <property type="match status" value="1"/>
</dbReference>
<evidence type="ECO:0000313" key="10">
    <source>
        <dbReference type="Proteomes" id="UP000005984"/>
    </source>
</evidence>
<keyword evidence="10" id="KW-1185">Reference proteome</keyword>
<feature type="signal peptide" evidence="7">
    <location>
        <begin position="1"/>
        <end position="21"/>
    </location>
</feature>
<dbReference type="Proteomes" id="UP000005984">
    <property type="component" value="Unassembled WGS sequence"/>
</dbReference>
<evidence type="ECO:0000256" key="5">
    <source>
        <dbReference type="ARBA" id="ARBA00023136"/>
    </source>
</evidence>
<keyword evidence="6" id="KW-0449">Lipoprotein</keyword>
<evidence type="ECO:0000256" key="3">
    <source>
        <dbReference type="ARBA" id="ARBA00022475"/>
    </source>
</evidence>